<keyword evidence="3" id="KW-1185">Reference proteome</keyword>
<evidence type="ECO:0000256" key="1">
    <source>
        <dbReference type="SAM" id="MobiDB-lite"/>
    </source>
</evidence>
<feature type="compositionally biased region" description="Gly residues" evidence="1">
    <location>
        <begin position="59"/>
        <end position="71"/>
    </location>
</feature>
<dbReference type="AlphaFoldDB" id="A0A810N4S6"/>
<dbReference type="KEGG" id="pry:Prubr_42100"/>
<sequence>MGGGRSGGVGGGRRGGDRPDGRRGAGAEPVTQSDPGDDQQDHGQQGQCDKGDEEQGEDLAGGGGAGTGGMPGTVDRGGMALPSENVRLPSESVCHPRRVDVTFGECVVTLSVRPLCRSAVFVDRSGDVRVCGITPERRACRIWRRVRVGHSGATSVDLVSGCAGGRHR</sequence>
<accession>A0A810N4S6</accession>
<protein>
    <submittedName>
        <fullName evidence="2">Uncharacterized protein</fullName>
    </submittedName>
</protein>
<feature type="region of interest" description="Disordered" evidence="1">
    <location>
        <begin position="1"/>
        <end position="81"/>
    </location>
</feature>
<evidence type="ECO:0000313" key="3">
    <source>
        <dbReference type="Proteomes" id="UP000680866"/>
    </source>
</evidence>
<reference evidence="2" key="1">
    <citation type="submission" date="2020-08" db="EMBL/GenBank/DDBJ databases">
        <title>Whole genome shotgun sequence of Polymorphospora rubra NBRC 101157.</title>
        <authorList>
            <person name="Komaki H."/>
            <person name="Tamura T."/>
        </authorList>
    </citation>
    <scope>NUCLEOTIDE SEQUENCE</scope>
    <source>
        <strain evidence="2">NBRC 101157</strain>
    </source>
</reference>
<gene>
    <name evidence="2" type="ORF">Prubr_42100</name>
</gene>
<organism evidence="2 3">
    <name type="scientific">Polymorphospora rubra</name>
    <dbReference type="NCBI Taxonomy" id="338584"/>
    <lineage>
        <taxon>Bacteria</taxon>
        <taxon>Bacillati</taxon>
        <taxon>Actinomycetota</taxon>
        <taxon>Actinomycetes</taxon>
        <taxon>Micromonosporales</taxon>
        <taxon>Micromonosporaceae</taxon>
        <taxon>Polymorphospora</taxon>
    </lineage>
</organism>
<feature type="compositionally biased region" description="Basic and acidic residues" evidence="1">
    <location>
        <begin position="14"/>
        <end position="25"/>
    </location>
</feature>
<evidence type="ECO:0000313" key="2">
    <source>
        <dbReference type="EMBL" id="BCJ67189.1"/>
    </source>
</evidence>
<proteinExistence type="predicted"/>
<dbReference type="Proteomes" id="UP000680866">
    <property type="component" value="Chromosome"/>
</dbReference>
<dbReference type="EMBL" id="AP023359">
    <property type="protein sequence ID" value="BCJ67189.1"/>
    <property type="molecule type" value="Genomic_DNA"/>
</dbReference>
<name>A0A810N4S6_9ACTN</name>
<feature type="compositionally biased region" description="Gly residues" evidence="1">
    <location>
        <begin position="1"/>
        <end position="13"/>
    </location>
</feature>